<evidence type="ECO:0000256" key="11">
    <source>
        <dbReference type="SAM" id="SignalP"/>
    </source>
</evidence>
<evidence type="ECO:0000256" key="2">
    <source>
        <dbReference type="ARBA" id="ARBA00022670"/>
    </source>
</evidence>
<sequence length="428" mass="46247">MAEMVDHKMKGRIVALMIMVLISQVLSASLHGCFTAPGQGQLRKRSAVHPTAVNAFGSSVFLPVSGNVYPLGYYSVTLRIGNPPKPFELDIDTGSDLTWVQCDAPCTGCTLPPDRLYKPAKKNFLACKDPICAALHSPKSHHCENPNEKCSFQVDYADHGSVLGFVVSDYFPLLLVNGSGLNPLLAFGCANRLQNGGPHPPPTTAGVLGLGKSKASISSQLSGLGLTQNVVGHCLSGQGGFLFLGADFVPESRMTWTLQNSSDKHYSSGPAELLFRGKPTGVNDLNVIFDTGSTYTYLTSKVYQTVLDRVRKDLSGKLQVVKDKALPICWKGTRPFESVQDVRHYFNTFSLRFTGARDIQLQLPPEAYLIVTEQGNVCLGILNGTEVGLGSSNVIGDISLQDKLVIYDNENLRIGWAVADCTCQLSGF</sequence>
<dbReference type="InterPro" id="IPR032799">
    <property type="entry name" value="TAXi_C"/>
</dbReference>
<organism evidence="13 14">
    <name type="scientific">Durio zibethinus</name>
    <name type="common">Durian</name>
    <dbReference type="NCBI Taxonomy" id="66656"/>
    <lineage>
        <taxon>Eukaryota</taxon>
        <taxon>Viridiplantae</taxon>
        <taxon>Streptophyta</taxon>
        <taxon>Embryophyta</taxon>
        <taxon>Tracheophyta</taxon>
        <taxon>Spermatophyta</taxon>
        <taxon>Magnoliopsida</taxon>
        <taxon>eudicotyledons</taxon>
        <taxon>Gunneridae</taxon>
        <taxon>Pentapetalae</taxon>
        <taxon>rosids</taxon>
        <taxon>malvids</taxon>
        <taxon>Malvales</taxon>
        <taxon>Malvaceae</taxon>
        <taxon>Helicteroideae</taxon>
        <taxon>Durio</taxon>
    </lineage>
</organism>
<keyword evidence="4" id="KW-0677">Repeat</keyword>
<feature type="chain" id="PRO_5028234259" description="Aspartic proteinase Asp1" evidence="11">
    <location>
        <begin position="28"/>
        <end position="428"/>
    </location>
</feature>
<evidence type="ECO:0000259" key="12">
    <source>
        <dbReference type="PROSITE" id="PS51767"/>
    </source>
</evidence>
<dbReference type="GO" id="GO:0006508">
    <property type="term" value="P:proteolysis"/>
    <property type="evidence" value="ECO:0007669"/>
    <property type="project" value="UniProtKB-KW"/>
</dbReference>
<keyword evidence="3 11" id="KW-0732">Signal</keyword>
<dbReference type="RefSeq" id="XP_022772331.1">
    <property type="nucleotide sequence ID" value="XM_022916596.1"/>
</dbReference>
<evidence type="ECO:0000256" key="10">
    <source>
        <dbReference type="RuleBase" id="RU000454"/>
    </source>
</evidence>
<keyword evidence="13" id="KW-1185">Reference proteome</keyword>
<keyword evidence="5 10" id="KW-0064">Aspartyl protease</keyword>
<dbReference type="FunFam" id="2.40.70.10:FF:000027">
    <property type="entry name" value="Aspartic proteinase Asp1 isoform A"/>
    <property type="match status" value="1"/>
</dbReference>
<dbReference type="FunFam" id="2.40.70.10:FF:000015">
    <property type="entry name" value="Aspartyl protease family protein"/>
    <property type="match status" value="1"/>
</dbReference>
<evidence type="ECO:0000256" key="8">
    <source>
        <dbReference type="ARBA" id="ARBA00077656"/>
    </source>
</evidence>
<feature type="active site" evidence="9">
    <location>
        <position position="290"/>
    </location>
</feature>
<dbReference type="PRINTS" id="PR00792">
    <property type="entry name" value="PEPSIN"/>
</dbReference>
<dbReference type="AlphaFoldDB" id="A0A6P6B602"/>
<dbReference type="InterPro" id="IPR001969">
    <property type="entry name" value="Aspartic_peptidase_AS"/>
</dbReference>
<feature type="active site" evidence="9">
    <location>
        <position position="92"/>
    </location>
</feature>
<feature type="signal peptide" evidence="11">
    <location>
        <begin position="1"/>
        <end position="27"/>
    </location>
</feature>
<evidence type="ECO:0000256" key="3">
    <source>
        <dbReference type="ARBA" id="ARBA00022729"/>
    </source>
</evidence>
<keyword evidence="2 10" id="KW-0645">Protease</keyword>
<evidence type="ECO:0000256" key="5">
    <source>
        <dbReference type="ARBA" id="ARBA00022750"/>
    </source>
</evidence>
<dbReference type="InterPro" id="IPR001461">
    <property type="entry name" value="Aspartic_peptidase_A1"/>
</dbReference>
<evidence type="ECO:0000256" key="9">
    <source>
        <dbReference type="PIRSR" id="PIRSR601461-1"/>
    </source>
</evidence>
<dbReference type="OrthoDB" id="2747330at2759"/>
<evidence type="ECO:0000256" key="1">
    <source>
        <dbReference type="ARBA" id="ARBA00007447"/>
    </source>
</evidence>
<accession>A0A6P6B602</accession>
<dbReference type="PANTHER" id="PTHR13683:SF872">
    <property type="entry name" value="ASPARTIC PROTEINASE ASP1-LIKE ISOFORM X1"/>
    <property type="match status" value="1"/>
</dbReference>
<keyword evidence="6 10" id="KW-0378">Hydrolase</keyword>
<evidence type="ECO:0000256" key="6">
    <source>
        <dbReference type="ARBA" id="ARBA00022801"/>
    </source>
</evidence>
<dbReference type="GeneID" id="111314984"/>
<dbReference type="PROSITE" id="PS51767">
    <property type="entry name" value="PEPTIDASE_A1"/>
    <property type="match status" value="1"/>
</dbReference>
<dbReference type="Pfam" id="PF14543">
    <property type="entry name" value="TAXi_N"/>
    <property type="match status" value="1"/>
</dbReference>
<evidence type="ECO:0000313" key="14">
    <source>
        <dbReference type="RefSeq" id="XP_022772331.1"/>
    </source>
</evidence>
<evidence type="ECO:0000313" key="13">
    <source>
        <dbReference type="Proteomes" id="UP000515121"/>
    </source>
</evidence>
<dbReference type="KEGG" id="dzi:111314984"/>
<proteinExistence type="inferred from homology"/>
<dbReference type="PROSITE" id="PS00141">
    <property type="entry name" value="ASP_PROTEASE"/>
    <property type="match status" value="2"/>
</dbReference>
<dbReference type="GO" id="GO:0004190">
    <property type="term" value="F:aspartic-type endopeptidase activity"/>
    <property type="evidence" value="ECO:0007669"/>
    <property type="project" value="UniProtKB-KW"/>
</dbReference>
<reference evidence="14" key="1">
    <citation type="submission" date="2025-08" db="UniProtKB">
        <authorList>
            <consortium name="RefSeq"/>
        </authorList>
    </citation>
    <scope>IDENTIFICATION</scope>
    <source>
        <tissue evidence="14">Fruit stalk</tissue>
    </source>
</reference>
<dbReference type="Proteomes" id="UP000515121">
    <property type="component" value="Unplaced"/>
</dbReference>
<dbReference type="InterPro" id="IPR032861">
    <property type="entry name" value="TAXi_N"/>
</dbReference>
<feature type="domain" description="Peptidase A1" evidence="12">
    <location>
        <begin position="74"/>
        <end position="417"/>
    </location>
</feature>
<gene>
    <name evidence="14" type="primary">LOC111314984</name>
</gene>
<dbReference type="InterPro" id="IPR021109">
    <property type="entry name" value="Peptidase_aspartic_dom_sf"/>
</dbReference>
<name>A0A6P6B602_DURZI</name>
<evidence type="ECO:0000256" key="4">
    <source>
        <dbReference type="ARBA" id="ARBA00022737"/>
    </source>
</evidence>
<dbReference type="Pfam" id="PF14541">
    <property type="entry name" value="TAXi_C"/>
    <property type="match status" value="1"/>
</dbReference>
<comment type="similarity">
    <text evidence="1 10">Belongs to the peptidase A1 family.</text>
</comment>
<dbReference type="PANTHER" id="PTHR13683">
    <property type="entry name" value="ASPARTYL PROTEASES"/>
    <property type="match status" value="1"/>
</dbReference>
<protein>
    <recommendedName>
        <fullName evidence="7">Aspartic proteinase Asp1</fullName>
    </recommendedName>
    <alternativeName>
        <fullName evidence="8">Nucellin-like protein</fullName>
    </alternativeName>
</protein>
<evidence type="ECO:0000256" key="7">
    <source>
        <dbReference type="ARBA" id="ARBA00068871"/>
    </source>
</evidence>
<dbReference type="InterPro" id="IPR033121">
    <property type="entry name" value="PEPTIDASE_A1"/>
</dbReference>
<dbReference type="Gene3D" id="2.40.70.10">
    <property type="entry name" value="Acid Proteases"/>
    <property type="match status" value="2"/>
</dbReference>
<dbReference type="SUPFAM" id="SSF50630">
    <property type="entry name" value="Acid proteases"/>
    <property type="match status" value="1"/>
</dbReference>